<dbReference type="EMBL" id="LIZY01000039">
    <property type="protein sequence ID" value="KPJ64166.1"/>
    <property type="molecule type" value="Genomic_DNA"/>
</dbReference>
<feature type="transmembrane region" description="Helical" evidence="16">
    <location>
        <begin position="337"/>
        <end position="361"/>
    </location>
</feature>
<dbReference type="PROSITE" id="PS51711">
    <property type="entry name" value="G_FEOB"/>
    <property type="match status" value="1"/>
</dbReference>
<protein>
    <recommendedName>
        <fullName evidence="12 13">Ferrous iron transport protein B</fullName>
    </recommendedName>
</protein>
<reference evidence="18 19" key="1">
    <citation type="journal article" date="2015" name="Microbiome">
        <title>Genomic resolution of linkages in carbon, nitrogen, and sulfur cycling among widespread estuary sediment bacteria.</title>
        <authorList>
            <person name="Baker B.J."/>
            <person name="Lazar C.S."/>
            <person name="Teske A.P."/>
            <person name="Dick G.J."/>
        </authorList>
    </citation>
    <scope>NUCLEOTIDE SEQUENCE [LARGE SCALE GENOMIC DNA]</scope>
    <source>
        <strain evidence="18">DG_56</strain>
    </source>
</reference>
<feature type="domain" description="FeoB-type G" evidence="17">
    <location>
        <begin position="1"/>
        <end position="162"/>
    </location>
</feature>
<keyword evidence="11 16" id="KW-0472">Membrane</keyword>
<evidence type="ECO:0000256" key="5">
    <source>
        <dbReference type="ARBA" id="ARBA00022692"/>
    </source>
</evidence>
<dbReference type="InterPro" id="IPR011642">
    <property type="entry name" value="Gate_dom"/>
</dbReference>
<keyword evidence="4 16" id="KW-0410">Iron transport</keyword>
<dbReference type="InterPro" id="IPR011640">
    <property type="entry name" value="Fe2_transport_prot_B_C"/>
</dbReference>
<sequence>MRVALAGNPNVGKSTLFNILTGLHQHVGNWPGKTVEKKEGRCRVDGCTMECVDLPGTHSLTAHSAEELIARDYIVKERPDVVVVIVDASDIERNFYLVAQVLELTNRVVIALNMMDLAAVKGYRIFPKQLEQALGVPVVPLVARRAEGVRSLLEAIIAVGADSVVPRPTPIDYLRAKPVLAALREALDNDRLPGYSPEWLALKVLEGDEEIERLTHQVLDASHIERIHSLLREHEHGPAVLADARYAWIGEILRAGMEQPARSVITATDRIDHVVTHRFLGLPLLLAVFAAVFWLTFHISGPLSGWIDQGTTALSGATARWLAPGPDWLSALLADGVIPGVGGVLTFFPVIVIFFIFLGVLEDTGYMARAAFVMDRIMHALGLHGKAFLSLMVAYGCNVPGVMAARILESERDRVLVTLVNPLIPCAVRIGVAAFFVGAFFAPALRTPVMVALYALSLLMVILAGFVLRHLVLPGDRSPFMMELPLYRTPNLRNLSMYAGWRVLAFLKKAGTVIVAISVLIWLLSYFPVGADLPDSYLGRLGGAIEPAGRLIGLDWRMSVALVTGFAAKETSLATLGVLYHTDEHGLVAALQQAVSPLVALVFVVVQLLYIPCLATVAVIRSETNSWKWTALAVLYPIILAGGLGALVFHIGRALGF</sequence>
<feature type="binding site" evidence="14">
    <location>
        <begin position="53"/>
        <end position="56"/>
    </location>
    <ligand>
        <name>GTP</name>
        <dbReference type="ChEBI" id="CHEBI:37565"/>
        <label>1</label>
    </ligand>
</feature>
<feature type="transmembrane region" description="Helical" evidence="16">
    <location>
        <begin position="598"/>
        <end position="620"/>
    </location>
</feature>
<comment type="caution">
    <text evidence="18">The sequence shown here is derived from an EMBL/GenBank/DDBJ whole genome shotgun (WGS) entry which is preliminary data.</text>
</comment>
<keyword evidence="8 16" id="KW-0408">Iron</keyword>
<keyword evidence="10 14" id="KW-0342">GTP-binding</keyword>
<feature type="binding site" evidence="14">
    <location>
        <begin position="7"/>
        <end position="14"/>
    </location>
    <ligand>
        <name>GTP</name>
        <dbReference type="ChEBI" id="CHEBI:37565"/>
        <label>1</label>
    </ligand>
</feature>
<organism evidence="18 19">
    <name type="scientific">candidate division KD3-62 bacterium DG_56</name>
    <dbReference type="NCBI Taxonomy" id="1704032"/>
    <lineage>
        <taxon>Bacteria</taxon>
        <taxon>candidate division KD3-62</taxon>
    </lineage>
</organism>
<comment type="similarity">
    <text evidence="16">Belongs to the TRAFAC class TrmE-Era-EngA-EngB-Septin-like GTPase superfamily. FeoB GTPase (TC 9.A.8) family.</text>
</comment>
<dbReference type="CDD" id="cd01879">
    <property type="entry name" value="FeoB"/>
    <property type="match status" value="1"/>
</dbReference>
<comment type="caution">
    <text evidence="16">Lacks conserved residue(s) required for the propagation of feature annotation.</text>
</comment>
<feature type="transmembrane region" description="Helical" evidence="16">
    <location>
        <begin position="415"/>
        <end position="445"/>
    </location>
</feature>
<dbReference type="NCBIfam" id="TIGR00437">
    <property type="entry name" value="feoB"/>
    <property type="match status" value="1"/>
</dbReference>
<dbReference type="InterPro" id="IPR003373">
    <property type="entry name" value="Fe2_transport_prot-B"/>
</dbReference>
<evidence type="ECO:0000256" key="11">
    <source>
        <dbReference type="ARBA" id="ARBA00023136"/>
    </source>
</evidence>
<dbReference type="Pfam" id="PF17910">
    <property type="entry name" value="FeoB_Cyto"/>
    <property type="match status" value="1"/>
</dbReference>
<evidence type="ECO:0000256" key="4">
    <source>
        <dbReference type="ARBA" id="ARBA00022496"/>
    </source>
</evidence>
<keyword evidence="6 14" id="KW-0547">Nucleotide-binding</keyword>
<dbReference type="Gene3D" id="3.40.50.300">
    <property type="entry name" value="P-loop containing nucleotide triphosphate hydrolases"/>
    <property type="match status" value="1"/>
</dbReference>
<dbReference type="SUPFAM" id="SSF52540">
    <property type="entry name" value="P-loop containing nucleoside triphosphate hydrolases"/>
    <property type="match status" value="1"/>
</dbReference>
<evidence type="ECO:0000313" key="19">
    <source>
        <dbReference type="Proteomes" id="UP000052020"/>
    </source>
</evidence>
<evidence type="ECO:0000259" key="17">
    <source>
        <dbReference type="PROSITE" id="PS51711"/>
    </source>
</evidence>
<evidence type="ECO:0000256" key="9">
    <source>
        <dbReference type="ARBA" id="ARBA00023065"/>
    </source>
</evidence>
<evidence type="ECO:0000256" key="2">
    <source>
        <dbReference type="ARBA" id="ARBA00022448"/>
    </source>
</evidence>
<feature type="binding site" evidence="15">
    <location>
        <position position="22"/>
    </location>
    <ligand>
        <name>Mg(2+)</name>
        <dbReference type="ChEBI" id="CHEBI:18420"/>
        <label>1</label>
    </ligand>
</feature>
<evidence type="ECO:0000256" key="7">
    <source>
        <dbReference type="ARBA" id="ARBA00022989"/>
    </source>
</evidence>
<feature type="transmembrane region" description="Helical" evidence="16">
    <location>
        <begin position="279"/>
        <end position="297"/>
    </location>
</feature>
<dbReference type="Proteomes" id="UP000052020">
    <property type="component" value="Unassembled WGS sequence"/>
</dbReference>
<feature type="transmembrane region" description="Helical" evidence="16">
    <location>
        <begin position="632"/>
        <end position="652"/>
    </location>
</feature>
<evidence type="ECO:0000256" key="15">
    <source>
        <dbReference type="PIRSR" id="PIRSR603373-2"/>
    </source>
</evidence>
<comment type="subcellular location">
    <subcellularLocation>
        <location evidence="16">Cell inner membrane</location>
        <topology evidence="16">Multi-pass membrane protein</topology>
    </subcellularLocation>
    <subcellularLocation>
        <location evidence="1">Cell membrane</location>
        <topology evidence="1">Multi-pass membrane protein</topology>
    </subcellularLocation>
</comment>
<gene>
    <name evidence="18" type="ORF">AMK68_02200</name>
</gene>
<evidence type="ECO:0000313" key="18">
    <source>
        <dbReference type="EMBL" id="KPJ64166.1"/>
    </source>
</evidence>
<dbReference type="PATRIC" id="fig|1704032.3.peg.230"/>
<dbReference type="InterPro" id="IPR030389">
    <property type="entry name" value="G_FEOB_dom"/>
</dbReference>
<dbReference type="Pfam" id="PF02421">
    <property type="entry name" value="FeoB_N"/>
    <property type="match status" value="1"/>
</dbReference>
<evidence type="ECO:0000256" key="3">
    <source>
        <dbReference type="ARBA" id="ARBA00022475"/>
    </source>
</evidence>
<dbReference type="InterPro" id="IPR027417">
    <property type="entry name" value="P-loop_NTPase"/>
</dbReference>
<feature type="binding site" evidence="14">
    <location>
        <begin position="32"/>
        <end position="36"/>
    </location>
    <ligand>
        <name>GTP</name>
        <dbReference type="ChEBI" id="CHEBI:37565"/>
        <label>1</label>
    </ligand>
</feature>
<name>A0A0S7XP73_9BACT</name>
<evidence type="ECO:0000256" key="16">
    <source>
        <dbReference type="RuleBase" id="RU362098"/>
    </source>
</evidence>
<dbReference type="InterPro" id="IPR041069">
    <property type="entry name" value="FeoB_Cyto"/>
</dbReference>
<keyword evidence="7 16" id="KW-1133">Transmembrane helix</keyword>
<feature type="binding site" evidence="15">
    <location>
        <position position="21"/>
    </location>
    <ligand>
        <name>Mg(2+)</name>
        <dbReference type="ChEBI" id="CHEBI:18420"/>
        <label>2</label>
    </ligand>
</feature>
<comment type="function">
    <text evidence="16">Probable transporter of a GTP-driven Fe(2+) uptake system.</text>
</comment>
<dbReference type="InterPro" id="IPR050860">
    <property type="entry name" value="FeoB_GTPase"/>
</dbReference>
<dbReference type="GO" id="GO:0015093">
    <property type="term" value="F:ferrous iron transmembrane transporter activity"/>
    <property type="evidence" value="ECO:0007669"/>
    <property type="project" value="UniProtKB-UniRule"/>
</dbReference>
<dbReference type="GO" id="GO:0005886">
    <property type="term" value="C:plasma membrane"/>
    <property type="evidence" value="ECO:0007669"/>
    <property type="project" value="UniProtKB-SubCell"/>
</dbReference>
<keyword evidence="15" id="KW-0479">Metal-binding</keyword>
<feature type="binding site" evidence="14">
    <location>
        <begin position="113"/>
        <end position="116"/>
    </location>
    <ligand>
        <name>GTP</name>
        <dbReference type="ChEBI" id="CHEBI:37565"/>
        <label>1</label>
    </ligand>
</feature>
<keyword evidence="2 16" id="KW-0813">Transport</keyword>
<evidence type="ECO:0000256" key="13">
    <source>
        <dbReference type="NCBIfam" id="TIGR00437"/>
    </source>
</evidence>
<keyword evidence="15" id="KW-0460">Magnesium</keyword>
<evidence type="ECO:0000256" key="1">
    <source>
        <dbReference type="ARBA" id="ARBA00004651"/>
    </source>
</evidence>
<dbReference type="AlphaFoldDB" id="A0A0S7XP73"/>
<dbReference type="PANTHER" id="PTHR43185">
    <property type="entry name" value="FERROUS IRON TRANSPORT PROTEIN B"/>
    <property type="match status" value="1"/>
</dbReference>
<evidence type="ECO:0000256" key="8">
    <source>
        <dbReference type="ARBA" id="ARBA00023004"/>
    </source>
</evidence>
<dbReference type="Gene3D" id="1.10.287.1770">
    <property type="match status" value="1"/>
</dbReference>
<proteinExistence type="inferred from homology"/>
<feature type="binding site" evidence="15">
    <location>
        <position position="18"/>
    </location>
    <ligand>
        <name>Mg(2+)</name>
        <dbReference type="ChEBI" id="CHEBI:18420"/>
        <label>2</label>
    </ligand>
</feature>
<dbReference type="Pfam" id="PF07670">
    <property type="entry name" value="Gate"/>
    <property type="match status" value="2"/>
</dbReference>
<dbReference type="GO" id="GO:0046872">
    <property type="term" value="F:metal ion binding"/>
    <property type="evidence" value="ECO:0007669"/>
    <property type="project" value="UniProtKB-KW"/>
</dbReference>
<keyword evidence="9" id="KW-0406">Ion transport</keyword>
<keyword evidence="5 16" id="KW-0812">Transmembrane</keyword>
<evidence type="ECO:0000256" key="6">
    <source>
        <dbReference type="ARBA" id="ARBA00022741"/>
    </source>
</evidence>
<dbReference type="Pfam" id="PF07664">
    <property type="entry name" value="FeoB_C"/>
    <property type="match status" value="1"/>
</dbReference>
<dbReference type="GO" id="GO:0005525">
    <property type="term" value="F:GTP binding"/>
    <property type="evidence" value="ECO:0007669"/>
    <property type="project" value="UniProtKB-KW"/>
</dbReference>
<evidence type="ECO:0000256" key="12">
    <source>
        <dbReference type="ARBA" id="ARBA00031200"/>
    </source>
</evidence>
<evidence type="ECO:0000256" key="10">
    <source>
        <dbReference type="ARBA" id="ARBA00023134"/>
    </source>
</evidence>
<keyword evidence="3" id="KW-1003">Cell membrane</keyword>
<dbReference type="PANTHER" id="PTHR43185:SF1">
    <property type="entry name" value="FE(2+) TRANSPORTER FEOB"/>
    <property type="match status" value="1"/>
</dbReference>
<accession>A0A0S7XP73</accession>
<evidence type="ECO:0000256" key="14">
    <source>
        <dbReference type="PIRSR" id="PIRSR603373-1"/>
    </source>
</evidence>
<feature type="transmembrane region" description="Helical" evidence="16">
    <location>
        <begin position="510"/>
        <end position="529"/>
    </location>
</feature>
<feature type="transmembrane region" description="Helical" evidence="16">
    <location>
        <begin position="451"/>
        <end position="472"/>
    </location>
</feature>